<protein>
    <submittedName>
        <fullName evidence="2">Ubiquinone biosynthesis O-methyltransferase</fullName>
    </submittedName>
</protein>
<dbReference type="Pfam" id="PF13489">
    <property type="entry name" value="Methyltransf_23"/>
    <property type="match status" value="1"/>
</dbReference>
<dbReference type="Gene3D" id="3.40.50.150">
    <property type="entry name" value="Vaccinia Virus protein VP39"/>
    <property type="match status" value="1"/>
</dbReference>
<sequence>MTTVGVNETIKFLRGVLPNAPANVLEIGCGKGHVAKRLSDLGYTVTAIDTNESAIKFAQGLGVNAHVSNILKYQTDQKFDAIVGVRALHHVSDLSLAVTSIKNLLKSGGVFALEEFSRENIDHNTAKWYYDSEYLLEASGSIISRQNADLLRNPKKTPELEDTSPQVRWNNRHTGHQPPLHTGQDMLNEVLKQFGAESVRFQTAPYFFRYIISGIEDKISFDKVEKTESDANRLAELYLKIEEDTIEESKIKPMGVRISVTLRDGCLTYFLL</sequence>
<dbReference type="EMBL" id="JAOPGA020000535">
    <property type="protein sequence ID" value="KAL0479315.1"/>
    <property type="molecule type" value="Genomic_DNA"/>
</dbReference>
<dbReference type="SUPFAM" id="SSF53335">
    <property type="entry name" value="S-adenosyl-L-methionine-dependent methyltransferases"/>
    <property type="match status" value="1"/>
</dbReference>
<name>A0AAW2YQ28_9EUKA</name>
<evidence type="ECO:0000313" key="2">
    <source>
        <dbReference type="EMBL" id="KAL0479315.1"/>
    </source>
</evidence>
<proteinExistence type="predicted"/>
<feature type="region of interest" description="Disordered" evidence="1">
    <location>
        <begin position="155"/>
        <end position="182"/>
    </location>
</feature>
<evidence type="ECO:0000256" key="1">
    <source>
        <dbReference type="SAM" id="MobiDB-lite"/>
    </source>
</evidence>
<comment type="caution">
    <text evidence="2">The sequence shown here is derived from an EMBL/GenBank/DDBJ whole genome shotgun (WGS) entry which is preliminary data.</text>
</comment>
<evidence type="ECO:0000313" key="3">
    <source>
        <dbReference type="Proteomes" id="UP001431209"/>
    </source>
</evidence>
<dbReference type="AlphaFoldDB" id="A0AAW2YQ28"/>
<keyword evidence="2" id="KW-0830">Ubiquinone</keyword>
<dbReference type="PANTHER" id="PTHR43861">
    <property type="entry name" value="TRANS-ACONITATE 2-METHYLTRANSFERASE-RELATED"/>
    <property type="match status" value="1"/>
</dbReference>
<reference evidence="2 3" key="1">
    <citation type="submission" date="2024-03" db="EMBL/GenBank/DDBJ databases">
        <title>The Acrasis kona genome and developmental transcriptomes reveal deep origins of eukaryotic multicellular pathways.</title>
        <authorList>
            <person name="Sheikh S."/>
            <person name="Fu C.-J."/>
            <person name="Brown M.W."/>
            <person name="Baldauf S.L."/>
        </authorList>
    </citation>
    <scope>NUCLEOTIDE SEQUENCE [LARGE SCALE GENOMIC DNA]</scope>
    <source>
        <strain evidence="2 3">ATCC MYA-3509</strain>
    </source>
</reference>
<keyword evidence="3" id="KW-1185">Reference proteome</keyword>
<accession>A0AAW2YQ28</accession>
<gene>
    <name evidence="2" type="ORF">AKO1_010759</name>
</gene>
<dbReference type="Proteomes" id="UP001431209">
    <property type="component" value="Unassembled WGS sequence"/>
</dbReference>
<dbReference type="InterPro" id="IPR029063">
    <property type="entry name" value="SAM-dependent_MTases_sf"/>
</dbReference>
<dbReference type="CDD" id="cd02440">
    <property type="entry name" value="AdoMet_MTases"/>
    <property type="match status" value="1"/>
</dbReference>
<organism evidence="2 3">
    <name type="scientific">Acrasis kona</name>
    <dbReference type="NCBI Taxonomy" id="1008807"/>
    <lineage>
        <taxon>Eukaryota</taxon>
        <taxon>Discoba</taxon>
        <taxon>Heterolobosea</taxon>
        <taxon>Tetramitia</taxon>
        <taxon>Eutetramitia</taxon>
        <taxon>Acrasidae</taxon>
        <taxon>Acrasis</taxon>
    </lineage>
</organism>